<sequence>MAEHTRDPSVDPPASGTPTGYDPESGWAHPTCRRAVVHGVALFNDAAYHDSHDCFEAEWYGYGKGTTESAFLQGLVQVAAGAYKQTLDQPEGRRSLLTTALGYLEDVPDDYYGVDVAALRRDAARAKVDGTAVDDWTITLDGNVPTAADSDYAFAAEID</sequence>
<dbReference type="PANTHER" id="PTHR34796:SF1">
    <property type="entry name" value="EXPRESSED PROTEIN"/>
    <property type="match status" value="1"/>
</dbReference>
<gene>
    <name evidence="2" type="ORF">HARCEL1_11950</name>
</gene>
<proteinExistence type="predicted"/>
<dbReference type="AlphaFoldDB" id="A0A2R4X4V3"/>
<evidence type="ECO:0000313" key="2">
    <source>
        <dbReference type="EMBL" id="AWB28723.1"/>
    </source>
</evidence>
<dbReference type="InterPro" id="IPR005500">
    <property type="entry name" value="DUF309"/>
</dbReference>
<evidence type="ECO:0000313" key="3">
    <source>
        <dbReference type="Proteomes" id="UP000244727"/>
    </source>
</evidence>
<dbReference type="KEGG" id="harc:HARCEL1_11950"/>
<dbReference type="PANTHER" id="PTHR34796">
    <property type="entry name" value="EXPRESSED PROTEIN"/>
    <property type="match status" value="1"/>
</dbReference>
<accession>A0A2R4X4V3</accession>
<keyword evidence="3" id="KW-1185">Reference proteome</keyword>
<dbReference type="RefSeq" id="WP_108384285.1">
    <property type="nucleotide sequence ID" value="NZ_CP028858.1"/>
</dbReference>
<dbReference type="Pfam" id="PF03745">
    <property type="entry name" value="DUF309"/>
    <property type="match status" value="1"/>
</dbReference>
<dbReference type="Proteomes" id="UP000244727">
    <property type="component" value="Chromosome"/>
</dbReference>
<name>A0A2R4X4V3_9EURY</name>
<dbReference type="Gene3D" id="1.10.3450.10">
    <property type="entry name" value="TTHA0068-like"/>
    <property type="match status" value="1"/>
</dbReference>
<dbReference type="GeneID" id="36513231"/>
<dbReference type="InterPro" id="IPR023203">
    <property type="entry name" value="TTHA0068_sf"/>
</dbReference>
<feature type="region of interest" description="Disordered" evidence="1">
    <location>
        <begin position="1"/>
        <end position="24"/>
    </location>
</feature>
<evidence type="ECO:0000256" key="1">
    <source>
        <dbReference type="SAM" id="MobiDB-lite"/>
    </source>
</evidence>
<reference evidence="2 3" key="1">
    <citation type="submission" date="2018-04" db="EMBL/GenBank/DDBJ databases">
        <title>Halococcoides cellulosivorans gen. nov., sp. nov., an extremely halophilic cellulose-utilizing haloarchaeon from hypersaline lakes.</title>
        <authorList>
            <person name="Sorokin D.Y."/>
            <person name="Toshchakov S.V."/>
            <person name="Samarov N.I."/>
            <person name="Korzhenkov A."/>
            <person name="Kublanov I.V."/>
        </authorList>
    </citation>
    <scope>NUCLEOTIDE SEQUENCE [LARGE SCALE GENOMIC DNA]</scope>
    <source>
        <strain evidence="2 3">HArcel1</strain>
    </source>
</reference>
<dbReference type="SUPFAM" id="SSF140663">
    <property type="entry name" value="TTHA0068-like"/>
    <property type="match status" value="1"/>
</dbReference>
<dbReference type="EMBL" id="CP028858">
    <property type="protein sequence ID" value="AWB28723.1"/>
    <property type="molecule type" value="Genomic_DNA"/>
</dbReference>
<protein>
    <submittedName>
        <fullName evidence="2">DUF309 domain-containing protein</fullName>
    </submittedName>
</protein>
<organism evidence="2 3">
    <name type="scientific">Halococcoides cellulosivorans</name>
    <dbReference type="NCBI Taxonomy" id="1679096"/>
    <lineage>
        <taxon>Archaea</taxon>
        <taxon>Methanobacteriati</taxon>
        <taxon>Methanobacteriota</taxon>
        <taxon>Stenosarchaea group</taxon>
        <taxon>Halobacteria</taxon>
        <taxon>Halobacteriales</taxon>
        <taxon>Haloarculaceae</taxon>
        <taxon>Halococcoides</taxon>
    </lineage>
</organism>